<dbReference type="EnsemblPlants" id="TuG1812G0300004060.01.T01">
    <property type="protein sequence ID" value="TuG1812G0300004060.01.T01.cds415645"/>
    <property type="gene ID" value="TuG1812G0300004060.01"/>
</dbReference>
<evidence type="ECO:0000313" key="2">
    <source>
        <dbReference type="Proteomes" id="UP000015106"/>
    </source>
</evidence>
<proteinExistence type="predicted"/>
<reference evidence="2" key="1">
    <citation type="journal article" date="2013" name="Nature">
        <title>Draft genome of the wheat A-genome progenitor Triticum urartu.</title>
        <authorList>
            <person name="Ling H.Q."/>
            <person name="Zhao S."/>
            <person name="Liu D."/>
            <person name="Wang J."/>
            <person name="Sun H."/>
            <person name="Zhang C."/>
            <person name="Fan H."/>
            <person name="Li D."/>
            <person name="Dong L."/>
            <person name="Tao Y."/>
            <person name="Gao C."/>
            <person name="Wu H."/>
            <person name="Li Y."/>
            <person name="Cui Y."/>
            <person name="Guo X."/>
            <person name="Zheng S."/>
            <person name="Wang B."/>
            <person name="Yu K."/>
            <person name="Liang Q."/>
            <person name="Yang W."/>
            <person name="Lou X."/>
            <person name="Chen J."/>
            <person name="Feng M."/>
            <person name="Jian J."/>
            <person name="Zhang X."/>
            <person name="Luo G."/>
            <person name="Jiang Y."/>
            <person name="Liu J."/>
            <person name="Wang Z."/>
            <person name="Sha Y."/>
            <person name="Zhang B."/>
            <person name="Wu H."/>
            <person name="Tang D."/>
            <person name="Shen Q."/>
            <person name="Xue P."/>
            <person name="Zou S."/>
            <person name="Wang X."/>
            <person name="Liu X."/>
            <person name="Wang F."/>
            <person name="Yang Y."/>
            <person name="An X."/>
            <person name="Dong Z."/>
            <person name="Zhang K."/>
            <person name="Zhang X."/>
            <person name="Luo M.C."/>
            <person name="Dvorak J."/>
            <person name="Tong Y."/>
            <person name="Wang J."/>
            <person name="Yang H."/>
            <person name="Li Z."/>
            <person name="Wang D."/>
            <person name="Zhang A."/>
            <person name="Wang J."/>
        </authorList>
    </citation>
    <scope>NUCLEOTIDE SEQUENCE</scope>
    <source>
        <strain evidence="2">cv. G1812</strain>
    </source>
</reference>
<accession>A0A8R7TXZ8</accession>
<sequence length="130" mass="14567">MYSIQCLWPGIASSMCDLCGERTLRPTKSCYIGNGKRREVSRRKKNWRQCGCSGKGGGGDGQLRSVFVNRVCGKTTNTRFPTNLEFWAFVKRVSYMHGLVGGAKQDFVQLGRFSGLWRSRSVCSPYPNNA</sequence>
<evidence type="ECO:0000313" key="1">
    <source>
        <dbReference type="EnsemblPlants" id="TuG1812G0300004060.01.T01.cds415645"/>
    </source>
</evidence>
<keyword evidence="2" id="KW-1185">Reference proteome</keyword>
<name>A0A8R7TXZ8_TRIUA</name>
<dbReference type="AlphaFoldDB" id="A0A8R7TXZ8"/>
<reference evidence="1" key="2">
    <citation type="submission" date="2018-03" db="EMBL/GenBank/DDBJ databases">
        <title>The Triticum urartu genome reveals the dynamic nature of wheat genome evolution.</title>
        <authorList>
            <person name="Ling H."/>
            <person name="Ma B."/>
            <person name="Shi X."/>
            <person name="Liu H."/>
            <person name="Dong L."/>
            <person name="Sun H."/>
            <person name="Cao Y."/>
            <person name="Gao Q."/>
            <person name="Zheng S."/>
            <person name="Li Y."/>
            <person name="Yu Y."/>
            <person name="Du H."/>
            <person name="Qi M."/>
            <person name="Li Y."/>
            <person name="Yu H."/>
            <person name="Cui Y."/>
            <person name="Wang N."/>
            <person name="Chen C."/>
            <person name="Wu H."/>
            <person name="Zhao Y."/>
            <person name="Zhang J."/>
            <person name="Li Y."/>
            <person name="Zhou W."/>
            <person name="Zhang B."/>
            <person name="Hu W."/>
            <person name="Eijk M."/>
            <person name="Tang J."/>
            <person name="Witsenboer H."/>
            <person name="Zhao S."/>
            <person name="Li Z."/>
            <person name="Zhang A."/>
            <person name="Wang D."/>
            <person name="Liang C."/>
        </authorList>
    </citation>
    <scope>NUCLEOTIDE SEQUENCE [LARGE SCALE GENOMIC DNA]</scope>
    <source>
        <strain evidence="1">cv. G1812</strain>
    </source>
</reference>
<organism evidence="1 2">
    <name type="scientific">Triticum urartu</name>
    <name type="common">Red wild einkorn</name>
    <name type="synonym">Crithodium urartu</name>
    <dbReference type="NCBI Taxonomy" id="4572"/>
    <lineage>
        <taxon>Eukaryota</taxon>
        <taxon>Viridiplantae</taxon>
        <taxon>Streptophyta</taxon>
        <taxon>Embryophyta</taxon>
        <taxon>Tracheophyta</taxon>
        <taxon>Spermatophyta</taxon>
        <taxon>Magnoliopsida</taxon>
        <taxon>Liliopsida</taxon>
        <taxon>Poales</taxon>
        <taxon>Poaceae</taxon>
        <taxon>BOP clade</taxon>
        <taxon>Pooideae</taxon>
        <taxon>Triticodae</taxon>
        <taxon>Triticeae</taxon>
        <taxon>Triticinae</taxon>
        <taxon>Triticum</taxon>
    </lineage>
</organism>
<protein>
    <submittedName>
        <fullName evidence="1">Uncharacterized protein</fullName>
    </submittedName>
</protein>
<dbReference type="Gramene" id="TuG1812G0300004060.01.T01">
    <property type="protein sequence ID" value="TuG1812G0300004060.01.T01.cds415645"/>
    <property type="gene ID" value="TuG1812G0300004060.01"/>
</dbReference>
<dbReference type="Proteomes" id="UP000015106">
    <property type="component" value="Chromosome 3"/>
</dbReference>
<reference evidence="1" key="3">
    <citation type="submission" date="2022-06" db="UniProtKB">
        <authorList>
            <consortium name="EnsemblPlants"/>
        </authorList>
    </citation>
    <scope>IDENTIFICATION</scope>
</reference>